<reference evidence="2 3" key="1">
    <citation type="journal article" date="2023" name="Nucleic Acids Res.">
        <title>The hologenome of Daphnia magna reveals possible DNA methylation and microbiome-mediated evolution of the host genome.</title>
        <authorList>
            <person name="Chaturvedi A."/>
            <person name="Li X."/>
            <person name="Dhandapani V."/>
            <person name="Marshall H."/>
            <person name="Kissane S."/>
            <person name="Cuenca-Cambronero M."/>
            <person name="Asole G."/>
            <person name="Calvet F."/>
            <person name="Ruiz-Romero M."/>
            <person name="Marangio P."/>
            <person name="Guigo R."/>
            <person name="Rago D."/>
            <person name="Mirbahai L."/>
            <person name="Eastwood N."/>
            <person name="Colbourne J.K."/>
            <person name="Zhou J."/>
            <person name="Mallon E."/>
            <person name="Orsini L."/>
        </authorList>
    </citation>
    <scope>NUCLEOTIDE SEQUENCE [LARGE SCALE GENOMIC DNA]</scope>
    <source>
        <strain evidence="2">LRV0_1</strain>
    </source>
</reference>
<protein>
    <submittedName>
        <fullName evidence="2">Uncharacterized protein</fullName>
    </submittedName>
</protein>
<keyword evidence="3" id="KW-1185">Reference proteome</keyword>
<organism evidence="2 3">
    <name type="scientific">Daphnia magna</name>
    <dbReference type="NCBI Taxonomy" id="35525"/>
    <lineage>
        <taxon>Eukaryota</taxon>
        <taxon>Metazoa</taxon>
        <taxon>Ecdysozoa</taxon>
        <taxon>Arthropoda</taxon>
        <taxon>Crustacea</taxon>
        <taxon>Branchiopoda</taxon>
        <taxon>Diplostraca</taxon>
        <taxon>Cladocera</taxon>
        <taxon>Anomopoda</taxon>
        <taxon>Daphniidae</taxon>
        <taxon>Daphnia</taxon>
    </lineage>
</organism>
<name>A0ABQ9ZWK8_9CRUS</name>
<feature type="compositionally biased region" description="Basic and acidic residues" evidence="1">
    <location>
        <begin position="1"/>
        <end position="16"/>
    </location>
</feature>
<evidence type="ECO:0000313" key="2">
    <source>
        <dbReference type="EMBL" id="KAK4017279.1"/>
    </source>
</evidence>
<feature type="region of interest" description="Disordered" evidence="1">
    <location>
        <begin position="1"/>
        <end position="21"/>
    </location>
</feature>
<comment type="caution">
    <text evidence="2">The sequence shown here is derived from an EMBL/GenBank/DDBJ whole genome shotgun (WGS) entry which is preliminary data.</text>
</comment>
<sequence length="79" mass="9131">MKLAGDDDNRETRDRAPPTQGCQLTWTITNKAPTAIHRFLTSTGYNMKRFRICCVEWTGCFFYSDDYSSLLRLSKKSSQ</sequence>
<accession>A0ABQ9ZWK8</accession>
<dbReference type="EMBL" id="JAOYFB010000005">
    <property type="protein sequence ID" value="KAK4017279.1"/>
    <property type="molecule type" value="Genomic_DNA"/>
</dbReference>
<dbReference type="Proteomes" id="UP001234178">
    <property type="component" value="Unassembled WGS sequence"/>
</dbReference>
<evidence type="ECO:0000256" key="1">
    <source>
        <dbReference type="SAM" id="MobiDB-lite"/>
    </source>
</evidence>
<proteinExistence type="predicted"/>
<gene>
    <name evidence="2" type="ORF">OUZ56_032226</name>
</gene>
<evidence type="ECO:0000313" key="3">
    <source>
        <dbReference type="Proteomes" id="UP001234178"/>
    </source>
</evidence>